<sequence length="139" mass="16110">MSNTSRLFESYDALDYVEFLSKLDSPKVYLLVEDKPSTMYYLPGYVIESSVTGEWFVFNRGVFALEGDSGLRQMKEFLSYLKDHEVIFSAWVIIQDVLNNMESGLTLWPDVKSKLIPLSTYHSDDIMWNARKRVVSAFK</sequence>
<proteinExistence type="predicted"/>
<evidence type="ECO:0000313" key="1">
    <source>
        <dbReference type="EMBL" id="WWO37758.1"/>
    </source>
</evidence>
<accession>A0ABZ2G9M4</accession>
<dbReference type="Proteomes" id="UP001379444">
    <property type="component" value="Chromosome"/>
</dbReference>
<evidence type="ECO:0000313" key="2">
    <source>
        <dbReference type="Proteomes" id="UP001379444"/>
    </source>
</evidence>
<evidence type="ECO:0008006" key="3">
    <source>
        <dbReference type="Google" id="ProtNLM"/>
    </source>
</evidence>
<dbReference type="RefSeq" id="WP_264498180.1">
    <property type="nucleotide sequence ID" value="NZ_CP109947.1"/>
</dbReference>
<keyword evidence="2" id="KW-1185">Reference proteome</keyword>
<name>A0ABZ2G9M4_9GAMM</name>
<dbReference type="EMBL" id="CP125967">
    <property type="protein sequence ID" value="WWO37758.1"/>
    <property type="molecule type" value="Genomic_DNA"/>
</dbReference>
<protein>
    <recommendedName>
        <fullName evidence="3">Immunity protein 63 domain-containing protein</fullName>
    </recommendedName>
</protein>
<reference evidence="1 2" key="1">
    <citation type="journal article" date="2024" name="Front. Plant Sci.">
        <title>Comprehensive phenomic and genomic studies of the species, Pectobacterium cacticida and proposal for reclassification as Alcorniella cacticida comb. nov.</title>
        <authorList>
            <person name="Jonca J."/>
            <person name="Pirhonen M."/>
            <person name="Waleron M.M."/>
            <person name="Gawor J."/>
            <person name="Mrozik A."/>
            <person name="Smoktunowicz M."/>
            <person name="Waleron K."/>
            <person name="Waleron M."/>
        </authorList>
    </citation>
    <scope>NUCLEOTIDE SEQUENCE [LARGE SCALE GENOMIC DNA]</scope>
    <source>
        <strain evidence="1 2">DPMP6</strain>
    </source>
</reference>
<organism evidence="1 2">
    <name type="scientific">Pectobacterium cacticida</name>
    <dbReference type="NCBI Taxonomy" id="69221"/>
    <lineage>
        <taxon>Bacteria</taxon>
        <taxon>Pseudomonadati</taxon>
        <taxon>Pseudomonadota</taxon>
        <taxon>Gammaproteobacteria</taxon>
        <taxon>Enterobacterales</taxon>
        <taxon>Pectobacteriaceae</taxon>
        <taxon>Pectobacterium</taxon>
    </lineage>
</organism>
<gene>
    <name evidence="1" type="ORF">QNA12_14570</name>
</gene>